<dbReference type="RefSeq" id="WP_311659293.1">
    <property type="nucleotide sequence ID" value="NZ_JAVRHY010000009.1"/>
</dbReference>
<evidence type="ECO:0000313" key="2">
    <source>
        <dbReference type="EMBL" id="MDT0619006.1"/>
    </source>
</evidence>
<feature type="chain" id="PRO_5045331832" description="DUF4156 domain-containing protein" evidence="1">
    <location>
        <begin position="24"/>
        <end position="104"/>
    </location>
</feature>
<proteinExistence type="predicted"/>
<reference evidence="2 3" key="1">
    <citation type="submission" date="2023-09" db="EMBL/GenBank/DDBJ databases">
        <authorList>
            <person name="Rey-Velasco X."/>
        </authorList>
    </citation>
    <scope>NUCLEOTIDE SEQUENCE [LARGE SCALE GENOMIC DNA]</scope>
    <source>
        <strain evidence="2 3">P385</strain>
    </source>
</reference>
<dbReference type="PROSITE" id="PS51257">
    <property type="entry name" value="PROKAR_LIPOPROTEIN"/>
    <property type="match status" value="1"/>
</dbReference>
<protein>
    <recommendedName>
        <fullName evidence="4">DUF4156 domain-containing protein</fullName>
    </recommendedName>
</protein>
<gene>
    <name evidence="2" type="ORF">RM531_11010</name>
</gene>
<keyword evidence="3" id="KW-1185">Reference proteome</keyword>
<accession>A0ABU3BDC1</accession>
<evidence type="ECO:0000256" key="1">
    <source>
        <dbReference type="SAM" id="SignalP"/>
    </source>
</evidence>
<feature type="signal peptide" evidence="1">
    <location>
        <begin position="1"/>
        <end position="23"/>
    </location>
</feature>
<dbReference type="EMBL" id="JAVRHY010000009">
    <property type="protein sequence ID" value="MDT0619006.1"/>
    <property type="molecule type" value="Genomic_DNA"/>
</dbReference>
<sequence length="104" mass="11057">MIGRLALLLVGAAFLSGCSIAIAKHEEIGPGRYQVSAYGNVFSTEDDLQVKLKEEADEVCGIENYSFASSEYGRKQDWSSFAATGLAMSKGVAEAEVLCNEDAG</sequence>
<keyword evidence="1" id="KW-0732">Signal</keyword>
<dbReference type="Proteomes" id="UP001259982">
    <property type="component" value="Unassembled WGS sequence"/>
</dbReference>
<name>A0ABU3BDC1_9GAMM</name>
<comment type="caution">
    <text evidence="2">The sequence shown here is derived from an EMBL/GenBank/DDBJ whole genome shotgun (WGS) entry which is preliminary data.</text>
</comment>
<organism evidence="2 3">
    <name type="scientific">Spectribacter acetivorans</name>
    <dbReference type="NCBI Taxonomy" id="3075603"/>
    <lineage>
        <taxon>Bacteria</taxon>
        <taxon>Pseudomonadati</taxon>
        <taxon>Pseudomonadota</taxon>
        <taxon>Gammaproteobacteria</taxon>
        <taxon>Salinisphaerales</taxon>
        <taxon>Salinisphaeraceae</taxon>
        <taxon>Spectribacter</taxon>
    </lineage>
</organism>
<evidence type="ECO:0000313" key="3">
    <source>
        <dbReference type="Proteomes" id="UP001259982"/>
    </source>
</evidence>
<evidence type="ECO:0008006" key="4">
    <source>
        <dbReference type="Google" id="ProtNLM"/>
    </source>
</evidence>